<name>A0A1Y2B0N9_9FUNG</name>
<keyword evidence="3" id="KW-1185">Reference proteome</keyword>
<dbReference type="AlphaFoldDB" id="A0A1Y2B0N9"/>
<accession>A0A1Y2B0N9</accession>
<dbReference type="InterPro" id="IPR036291">
    <property type="entry name" value="NAD(P)-bd_dom_sf"/>
</dbReference>
<sequence length="142" mass="16020">MMECHAINAFAPWILIQELKCLLLASPNPDRYIVNVSAMEGQFYRLKSTYHPHTNMAKASLNMLTRTAAAGFKDDGIFMTAVDTGWVTNESPLKRGEEETRAQPPLDELDGAMRVLDPVFSGVRGEDKVWGVFLKNYQPTKW</sequence>
<dbReference type="PANTHER" id="PTHR43544">
    <property type="entry name" value="SHORT-CHAIN DEHYDROGENASE/REDUCTASE"/>
    <property type="match status" value="1"/>
</dbReference>
<dbReference type="GO" id="GO:0016491">
    <property type="term" value="F:oxidoreductase activity"/>
    <property type="evidence" value="ECO:0007669"/>
    <property type="project" value="TreeGrafter"/>
</dbReference>
<organism evidence="2 3">
    <name type="scientific">Rhizoclosmatium globosum</name>
    <dbReference type="NCBI Taxonomy" id="329046"/>
    <lineage>
        <taxon>Eukaryota</taxon>
        <taxon>Fungi</taxon>
        <taxon>Fungi incertae sedis</taxon>
        <taxon>Chytridiomycota</taxon>
        <taxon>Chytridiomycota incertae sedis</taxon>
        <taxon>Chytridiomycetes</taxon>
        <taxon>Chytridiales</taxon>
        <taxon>Chytriomycetaceae</taxon>
        <taxon>Rhizoclosmatium</taxon>
    </lineage>
</organism>
<comment type="caution">
    <text evidence="2">The sequence shown here is derived from an EMBL/GenBank/DDBJ whole genome shotgun (WGS) entry which is preliminary data.</text>
</comment>
<evidence type="ECO:0008006" key="4">
    <source>
        <dbReference type="Google" id="ProtNLM"/>
    </source>
</evidence>
<dbReference type="InterPro" id="IPR051468">
    <property type="entry name" value="Fungal_SecMetab_SDRs"/>
</dbReference>
<dbReference type="GO" id="GO:0005737">
    <property type="term" value="C:cytoplasm"/>
    <property type="evidence" value="ECO:0007669"/>
    <property type="project" value="TreeGrafter"/>
</dbReference>
<protein>
    <recommendedName>
        <fullName evidence="4">NAD(P)-binding protein</fullName>
    </recommendedName>
</protein>
<dbReference type="EMBL" id="MCGO01000097">
    <property type="protein sequence ID" value="ORY28120.1"/>
    <property type="molecule type" value="Genomic_DNA"/>
</dbReference>
<reference evidence="2 3" key="1">
    <citation type="submission" date="2016-07" db="EMBL/GenBank/DDBJ databases">
        <title>Pervasive Adenine N6-methylation of Active Genes in Fungi.</title>
        <authorList>
            <consortium name="DOE Joint Genome Institute"/>
            <person name="Mondo S.J."/>
            <person name="Dannebaum R.O."/>
            <person name="Kuo R.C."/>
            <person name="Labutti K."/>
            <person name="Haridas S."/>
            <person name="Kuo A."/>
            <person name="Salamov A."/>
            <person name="Ahrendt S.R."/>
            <person name="Lipzen A."/>
            <person name="Sullivan W."/>
            <person name="Andreopoulos W.B."/>
            <person name="Clum A."/>
            <person name="Lindquist E."/>
            <person name="Daum C."/>
            <person name="Ramamoorthy G.K."/>
            <person name="Gryganskyi A."/>
            <person name="Culley D."/>
            <person name="Magnuson J.K."/>
            <person name="James T.Y."/>
            <person name="O'Malley M.A."/>
            <person name="Stajich J.E."/>
            <person name="Spatafora J.W."/>
            <person name="Visel A."/>
            <person name="Grigoriev I.V."/>
        </authorList>
    </citation>
    <scope>NUCLEOTIDE SEQUENCE [LARGE SCALE GENOMIC DNA]</scope>
    <source>
        <strain evidence="2 3">JEL800</strain>
    </source>
</reference>
<dbReference type="OrthoDB" id="191139at2759"/>
<gene>
    <name evidence="2" type="ORF">BCR33DRAFT_755407</name>
</gene>
<dbReference type="STRING" id="329046.A0A1Y2B0N9"/>
<proteinExistence type="inferred from homology"/>
<evidence type="ECO:0000313" key="3">
    <source>
        <dbReference type="Proteomes" id="UP000193642"/>
    </source>
</evidence>
<dbReference type="Proteomes" id="UP000193642">
    <property type="component" value="Unassembled WGS sequence"/>
</dbReference>
<evidence type="ECO:0000256" key="1">
    <source>
        <dbReference type="ARBA" id="ARBA00006484"/>
    </source>
</evidence>
<evidence type="ECO:0000313" key="2">
    <source>
        <dbReference type="EMBL" id="ORY28120.1"/>
    </source>
</evidence>
<comment type="similarity">
    <text evidence="1">Belongs to the short-chain dehydrogenases/reductases (SDR) family.</text>
</comment>
<dbReference type="Gene3D" id="3.40.50.720">
    <property type="entry name" value="NAD(P)-binding Rossmann-like Domain"/>
    <property type="match status" value="1"/>
</dbReference>
<dbReference type="PANTHER" id="PTHR43544:SF2">
    <property type="entry name" value="OXIDOREDUCTASE"/>
    <property type="match status" value="1"/>
</dbReference>
<dbReference type="SUPFAM" id="SSF51735">
    <property type="entry name" value="NAD(P)-binding Rossmann-fold domains"/>
    <property type="match status" value="1"/>
</dbReference>